<dbReference type="InterPro" id="IPR011698">
    <property type="entry name" value="GATase_3"/>
</dbReference>
<proteinExistence type="predicted"/>
<dbReference type="Gene3D" id="3.40.50.880">
    <property type="match status" value="1"/>
</dbReference>
<dbReference type="SUPFAM" id="SSF52540">
    <property type="entry name" value="P-loop containing nucleoside triphosphate hydrolases"/>
    <property type="match status" value="1"/>
</dbReference>
<organism evidence="9 10">
    <name type="scientific">Mogibacterium kristiansenii</name>
    <dbReference type="NCBI Taxonomy" id="2606708"/>
    <lineage>
        <taxon>Bacteria</taxon>
        <taxon>Bacillati</taxon>
        <taxon>Bacillota</taxon>
        <taxon>Clostridia</taxon>
        <taxon>Peptostreptococcales</taxon>
        <taxon>Anaerovoracaceae</taxon>
        <taxon>Mogibacterium</taxon>
    </lineage>
</organism>
<dbReference type="GO" id="GO:0005524">
    <property type="term" value="F:ATP binding"/>
    <property type="evidence" value="ECO:0007669"/>
    <property type="project" value="UniProtKB-KW"/>
</dbReference>
<keyword evidence="5" id="KW-0460">Magnesium</keyword>
<evidence type="ECO:0000256" key="5">
    <source>
        <dbReference type="ARBA" id="ARBA00022842"/>
    </source>
</evidence>
<dbReference type="CDD" id="cd03130">
    <property type="entry name" value="GATase1_CobB"/>
    <property type="match status" value="1"/>
</dbReference>
<evidence type="ECO:0000256" key="1">
    <source>
        <dbReference type="ARBA" id="ARBA00001946"/>
    </source>
</evidence>
<dbReference type="Proteomes" id="UP000469424">
    <property type="component" value="Unassembled WGS sequence"/>
</dbReference>
<dbReference type="Pfam" id="PF07685">
    <property type="entry name" value="GATase_3"/>
    <property type="match status" value="1"/>
</dbReference>
<feature type="domain" description="CobB/CobQ-like glutamine amidotransferase" evidence="8">
    <location>
        <begin position="255"/>
        <end position="424"/>
    </location>
</feature>
<comment type="cofactor">
    <cofactor evidence="1">
        <name>Mg(2+)</name>
        <dbReference type="ChEBI" id="CHEBI:18420"/>
    </cofactor>
</comment>
<reference evidence="9 10" key="1">
    <citation type="submission" date="2019-08" db="EMBL/GenBank/DDBJ databases">
        <title>In-depth cultivation of the pig gut microbiome towards novel bacterial diversity and tailored functional studies.</title>
        <authorList>
            <person name="Wylensek D."/>
            <person name="Hitch T.C.A."/>
            <person name="Clavel T."/>
        </authorList>
    </citation>
    <scope>NUCLEOTIDE SEQUENCE [LARGE SCALE GENOMIC DNA]</scope>
    <source>
        <strain evidence="9 10">WCA-MUC-591-APC-4B</strain>
    </source>
</reference>
<evidence type="ECO:0000256" key="3">
    <source>
        <dbReference type="ARBA" id="ARBA00022741"/>
    </source>
</evidence>
<dbReference type="Gene3D" id="3.40.50.300">
    <property type="entry name" value="P-loop containing nucleotide triphosphate hydrolases"/>
    <property type="match status" value="2"/>
</dbReference>
<dbReference type="NCBIfam" id="NF002204">
    <property type="entry name" value="PRK01077.1"/>
    <property type="match status" value="1"/>
</dbReference>
<keyword evidence="6" id="KW-0315">Glutamine amidotransferase</keyword>
<evidence type="ECO:0000259" key="8">
    <source>
        <dbReference type="Pfam" id="PF07685"/>
    </source>
</evidence>
<dbReference type="SUPFAM" id="SSF52317">
    <property type="entry name" value="Class I glutamine amidotransferase-like"/>
    <property type="match status" value="1"/>
</dbReference>
<keyword evidence="3" id="KW-0547">Nucleotide-binding</keyword>
<dbReference type="AlphaFoldDB" id="A0A6N7XJT1"/>
<evidence type="ECO:0000313" key="9">
    <source>
        <dbReference type="EMBL" id="MST70189.1"/>
    </source>
</evidence>
<protein>
    <submittedName>
        <fullName evidence="9">Cobyrinate a,c-diamide synthase</fullName>
    </submittedName>
</protein>
<keyword evidence="4" id="KW-0067">ATP-binding</keyword>
<dbReference type="InterPro" id="IPR004484">
    <property type="entry name" value="CbiA/CobB_synth"/>
</dbReference>
<keyword evidence="10" id="KW-1185">Reference proteome</keyword>
<evidence type="ECO:0000259" key="7">
    <source>
        <dbReference type="Pfam" id="PF01656"/>
    </source>
</evidence>
<dbReference type="Pfam" id="PF01656">
    <property type="entry name" value="CbiA"/>
    <property type="match status" value="1"/>
</dbReference>
<evidence type="ECO:0000256" key="6">
    <source>
        <dbReference type="ARBA" id="ARBA00022962"/>
    </source>
</evidence>
<name>A0A6N7XJT1_9FIRM</name>
<dbReference type="GO" id="GO:0042242">
    <property type="term" value="F:cobyrinic acid a,c-diamide synthase activity"/>
    <property type="evidence" value="ECO:0007669"/>
    <property type="project" value="InterPro"/>
</dbReference>
<dbReference type="PROSITE" id="PS51274">
    <property type="entry name" value="GATASE_COBBQ"/>
    <property type="match status" value="1"/>
</dbReference>
<dbReference type="RefSeq" id="WP_154553752.1">
    <property type="nucleotide sequence ID" value="NZ_VUNA01000003.1"/>
</dbReference>
<feature type="domain" description="CobQ/CobB/MinD/ParA nucleotide binding" evidence="7">
    <location>
        <begin position="6"/>
        <end position="182"/>
    </location>
</feature>
<dbReference type="EMBL" id="VUNA01000003">
    <property type="protein sequence ID" value="MST70189.1"/>
    <property type="molecule type" value="Genomic_DNA"/>
</dbReference>
<keyword evidence="2" id="KW-0436">Ligase</keyword>
<dbReference type="NCBIfam" id="TIGR00379">
    <property type="entry name" value="cobB"/>
    <property type="match status" value="1"/>
</dbReference>
<evidence type="ECO:0000256" key="2">
    <source>
        <dbReference type="ARBA" id="ARBA00022598"/>
    </source>
</evidence>
<evidence type="ECO:0000313" key="10">
    <source>
        <dbReference type="Proteomes" id="UP000469424"/>
    </source>
</evidence>
<gene>
    <name evidence="9" type="ORF">FYJ65_02350</name>
</gene>
<comment type="caution">
    <text evidence="9">The sequence shown here is derived from an EMBL/GenBank/DDBJ whole genome shotgun (WGS) entry which is preliminary data.</text>
</comment>
<dbReference type="InterPro" id="IPR029062">
    <property type="entry name" value="Class_I_gatase-like"/>
</dbReference>
<evidence type="ECO:0000256" key="4">
    <source>
        <dbReference type="ARBA" id="ARBA00022840"/>
    </source>
</evidence>
<dbReference type="InterPro" id="IPR027417">
    <property type="entry name" value="P-loop_NTPase"/>
</dbReference>
<sequence>MKYPRIVIAATGSGNGKTTVTCSLLRALQQRGVSVCSFKCGPDYIDPLYHRNVIGVPTGNLDLFFTDEKRTRSIFCREFAGDVAVVEGVMGLYDGLAGIKREASTYHMAEALDAPIILVTNGYGKGRSVIAELKGFLDFDRSKRIAGVILNRVSAAFGEILVPVIEEELGIPVLGCLPNRKDDFFRSRYLGLVLPDEVKDFREQLQTQAKLFQQHVDVGRILEIARGAKEFPKEEETMDIRIGEVQYRERWKPLRIGVARDEAFCFYYRENREMLQDLGAELVEFSPMAEEHLPKDICGLWFGGGYPELHLAALSGNRRLMDEIRALAREGIPIRGECGGFMYLGDSIEDASGRVWPMAGIHHGRSFRSKSRRFGYVTLTAHETGAVIRGHEYHYYDCDDNGTAYTAEKPVTGKQWKCIVKNGAQQMGFPHLYYPSNPEFAKAFVRECRRWAEEREQR</sequence>
<dbReference type="PANTHER" id="PTHR43873:SF1">
    <property type="entry name" value="COBYRINATE A,C-DIAMIDE SYNTHASE"/>
    <property type="match status" value="1"/>
</dbReference>
<dbReference type="InterPro" id="IPR002586">
    <property type="entry name" value="CobQ/CobB/MinD/ParA_Nub-bd_dom"/>
</dbReference>
<dbReference type="PANTHER" id="PTHR43873">
    <property type="entry name" value="COBYRINATE A,C-DIAMIDE SYNTHASE"/>
    <property type="match status" value="1"/>
</dbReference>
<accession>A0A6N7XJT1</accession>